<evidence type="ECO:0000313" key="1">
    <source>
        <dbReference type="EMBL" id="QEG24138.1"/>
    </source>
</evidence>
<dbReference type="Proteomes" id="UP000322214">
    <property type="component" value="Chromosome"/>
</dbReference>
<dbReference type="GO" id="GO:0019441">
    <property type="term" value="P:L-tryptophan catabolic process to kynurenine"/>
    <property type="evidence" value="ECO:0007669"/>
    <property type="project" value="InterPro"/>
</dbReference>
<dbReference type="GO" id="GO:0004061">
    <property type="term" value="F:arylformamidase activity"/>
    <property type="evidence" value="ECO:0007669"/>
    <property type="project" value="InterPro"/>
</dbReference>
<dbReference type="Pfam" id="PF04199">
    <property type="entry name" value="Cyclase"/>
    <property type="match status" value="1"/>
</dbReference>
<keyword evidence="2" id="KW-1185">Reference proteome</keyword>
<dbReference type="EMBL" id="CP042912">
    <property type="protein sequence ID" value="QEG24138.1"/>
    <property type="molecule type" value="Genomic_DNA"/>
</dbReference>
<dbReference type="RefSeq" id="WP_084416958.1">
    <property type="nucleotide sequence ID" value="NZ_CP042912.1"/>
</dbReference>
<dbReference type="Gene3D" id="3.50.30.50">
    <property type="entry name" value="Putative cyclase"/>
    <property type="match status" value="1"/>
</dbReference>
<dbReference type="InterPro" id="IPR007325">
    <property type="entry name" value="KFase/CYL"/>
</dbReference>
<dbReference type="AlphaFoldDB" id="A0A5B9PCS7"/>
<dbReference type="InterPro" id="IPR037175">
    <property type="entry name" value="KFase_sf"/>
</dbReference>
<organism evidence="1 2">
    <name type="scientific">Mariniblastus fucicola</name>
    <dbReference type="NCBI Taxonomy" id="980251"/>
    <lineage>
        <taxon>Bacteria</taxon>
        <taxon>Pseudomonadati</taxon>
        <taxon>Planctomycetota</taxon>
        <taxon>Planctomycetia</taxon>
        <taxon>Pirellulales</taxon>
        <taxon>Pirellulaceae</taxon>
        <taxon>Mariniblastus</taxon>
    </lineage>
</organism>
<accession>A0A5B9PCS7</accession>
<dbReference type="SUPFAM" id="SSF102198">
    <property type="entry name" value="Putative cyclase"/>
    <property type="match status" value="1"/>
</dbReference>
<dbReference type="KEGG" id="mff:MFFC18_40540"/>
<name>A0A5B9PCS7_9BACT</name>
<dbReference type="OrthoDB" id="9814192at2"/>
<gene>
    <name evidence="1" type="ORF">MFFC18_40540</name>
</gene>
<evidence type="ECO:0000313" key="2">
    <source>
        <dbReference type="Proteomes" id="UP000322214"/>
    </source>
</evidence>
<proteinExistence type="predicted"/>
<sequence>MKITFTHQSRTFEVDMSQGHDISRVVRFLNGPEMDPAFVPKASRAPFSSGGFVGAVEKGGSCNVDRLDWIPHCHGTHTETVAHILKYPWQVLSKEQEHSVPVVSDFCPKKFFTAALISVAPVKAIDSNDTYRPNFGDTDRIVSGQGIEKALQAIDVGKVDALILRTDDQLYDFNSGPETPFLSVEAMQAVVKSGVDHLLLDLPSVDRLNDDGHLTSHHIFWNVPEHESVATKDSWLHKTITEMVTIGAELNDGLYLLNLQCSPVVSDAAPSRAVIYPAH</sequence>
<dbReference type="STRING" id="980251.GCA_001642875_00630"/>
<protein>
    <submittedName>
        <fullName evidence="1">Cyclase</fullName>
    </submittedName>
</protein>
<reference evidence="1 2" key="1">
    <citation type="submission" date="2019-08" db="EMBL/GenBank/DDBJ databases">
        <title>Deep-cultivation of Planctomycetes and their phenomic and genomic characterization uncovers novel biology.</title>
        <authorList>
            <person name="Wiegand S."/>
            <person name="Jogler M."/>
            <person name="Boedeker C."/>
            <person name="Pinto D."/>
            <person name="Vollmers J."/>
            <person name="Rivas-Marin E."/>
            <person name="Kohn T."/>
            <person name="Peeters S.H."/>
            <person name="Heuer A."/>
            <person name="Rast P."/>
            <person name="Oberbeckmann S."/>
            <person name="Bunk B."/>
            <person name="Jeske O."/>
            <person name="Meyerdierks A."/>
            <person name="Storesund J.E."/>
            <person name="Kallscheuer N."/>
            <person name="Luecker S."/>
            <person name="Lage O.M."/>
            <person name="Pohl T."/>
            <person name="Merkel B.J."/>
            <person name="Hornburger P."/>
            <person name="Mueller R.-W."/>
            <person name="Bruemmer F."/>
            <person name="Labrenz M."/>
            <person name="Spormann A.M."/>
            <person name="Op den Camp H."/>
            <person name="Overmann J."/>
            <person name="Amann R."/>
            <person name="Jetten M.S.M."/>
            <person name="Mascher T."/>
            <person name="Medema M.H."/>
            <person name="Devos D.P."/>
            <person name="Kaster A.-K."/>
            <person name="Ovreas L."/>
            <person name="Rohde M."/>
            <person name="Galperin M.Y."/>
            <person name="Jogler C."/>
        </authorList>
    </citation>
    <scope>NUCLEOTIDE SEQUENCE [LARGE SCALE GENOMIC DNA]</scope>
    <source>
        <strain evidence="1 2">FC18</strain>
    </source>
</reference>